<reference evidence="1 2" key="1">
    <citation type="submission" date="2022-12" db="EMBL/GenBank/DDBJ databases">
        <authorList>
            <person name="Muema E."/>
        </authorList>
    </citation>
    <scope>NUCLEOTIDE SEQUENCE [LARGE SCALE GENOMIC DNA]</scope>
    <source>
        <strain evidence="2">1326</strain>
    </source>
</reference>
<gene>
    <name evidence="1" type="ORF">O7A60_31510</name>
</gene>
<name>A0ABU8L6D5_9HYPH</name>
<evidence type="ECO:0000313" key="2">
    <source>
        <dbReference type="Proteomes" id="UP001387293"/>
    </source>
</evidence>
<organism evidence="1 2">
    <name type="scientific">Mesorhizobium salmacidum</name>
    <dbReference type="NCBI Taxonomy" id="3015171"/>
    <lineage>
        <taxon>Bacteria</taxon>
        <taxon>Pseudomonadati</taxon>
        <taxon>Pseudomonadota</taxon>
        <taxon>Alphaproteobacteria</taxon>
        <taxon>Hyphomicrobiales</taxon>
        <taxon>Phyllobacteriaceae</taxon>
        <taxon>Mesorhizobium</taxon>
    </lineage>
</organism>
<keyword evidence="2" id="KW-1185">Reference proteome</keyword>
<sequence length="76" mass="8719">MLNHSLTNIAHPVERQQGQFWASTRSASVARSLMPSSHPSGKRPSWKQCVMEAPALWRRHLDDTFEFLNQIRKSSS</sequence>
<dbReference type="Proteomes" id="UP001387293">
    <property type="component" value="Unassembled WGS sequence"/>
</dbReference>
<proteinExistence type="predicted"/>
<protein>
    <submittedName>
        <fullName evidence="1">Uncharacterized protein</fullName>
    </submittedName>
</protein>
<comment type="caution">
    <text evidence="1">The sequence shown here is derived from an EMBL/GenBank/DDBJ whole genome shotgun (WGS) entry which is preliminary data.</text>
</comment>
<dbReference type="RefSeq" id="WP_337109543.1">
    <property type="nucleotide sequence ID" value="NZ_JAPYKS010000060.1"/>
</dbReference>
<evidence type="ECO:0000313" key="1">
    <source>
        <dbReference type="EMBL" id="MEI9413227.1"/>
    </source>
</evidence>
<accession>A0ABU8L6D5</accession>
<feature type="non-terminal residue" evidence="1">
    <location>
        <position position="76"/>
    </location>
</feature>
<dbReference type="EMBL" id="JAPYKS010000060">
    <property type="protein sequence ID" value="MEI9413227.1"/>
    <property type="molecule type" value="Genomic_DNA"/>
</dbReference>